<feature type="chain" id="PRO_5035990346" evidence="1">
    <location>
        <begin position="27"/>
        <end position="207"/>
    </location>
</feature>
<reference evidence="4" key="1">
    <citation type="submission" date="2015-05" db="EMBL/GenBank/DDBJ databases">
        <title>Draft genome of Nitrosomonas communis strain Nm2.</title>
        <authorList>
            <person name="Kozlowski J.A."/>
            <person name="Kits K.D."/>
            <person name="Stein L.Y."/>
        </authorList>
    </citation>
    <scope>NUCLEOTIDE SEQUENCE [LARGE SCALE GENOMIC DNA]</scope>
    <source>
        <strain evidence="4">Nm2</strain>
    </source>
</reference>
<dbReference type="OrthoDB" id="8547176at2"/>
<dbReference type="Proteomes" id="UP000034156">
    <property type="component" value="Chromosome"/>
</dbReference>
<evidence type="ECO:0000256" key="1">
    <source>
        <dbReference type="SAM" id="SignalP"/>
    </source>
</evidence>
<dbReference type="Proteomes" id="UP000324176">
    <property type="component" value="Unassembled WGS sequence"/>
</dbReference>
<dbReference type="PATRIC" id="fig|44574.3.peg.2387"/>
<dbReference type="EMBL" id="CP011451">
    <property type="protein sequence ID" value="AKH38049.1"/>
    <property type="molecule type" value="Genomic_DNA"/>
</dbReference>
<dbReference type="AlphaFoldDB" id="A0A0F7KGT1"/>
<organism evidence="2 4">
    <name type="scientific">Nitrosomonas communis</name>
    <dbReference type="NCBI Taxonomy" id="44574"/>
    <lineage>
        <taxon>Bacteria</taxon>
        <taxon>Pseudomonadati</taxon>
        <taxon>Pseudomonadota</taxon>
        <taxon>Betaproteobacteria</taxon>
        <taxon>Nitrosomonadales</taxon>
        <taxon>Nitrosomonadaceae</taxon>
        <taxon>Nitrosomonas</taxon>
    </lineage>
</organism>
<keyword evidence="4" id="KW-1185">Reference proteome</keyword>
<name>A0A0F7KGT1_9PROT</name>
<dbReference type="KEGG" id="nco:AAW31_09825"/>
<feature type="signal peptide" evidence="1">
    <location>
        <begin position="1"/>
        <end position="26"/>
    </location>
</feature>
<keyword evidence="1" id="KW-0732">Signal</keyword>
<dbReference type="RefSeq" id="WP_046850116.1">
    <property type="nucleotide sequence ID" value="NZ_CBDIPD010000134.1"/>
</dbReference>
<evidence type="ECO:0000313" key="5">
    <source>
        <dbReference type="Proteomes" id="UP000324176"/>
    </source>
</evidence>
<evidence type="ECO:0000313" key="2">
    <source>
        <dbReference type="EMBL" id="AKH38049.1"/>
    </source>
</evidence>
<evidence type="ECO:0000313" key="4">
    <source>
        <dbReference type="Proteomes" id="UP000034156"/>
    </source>
</evidence>
<protein>
    <submittedName>
        <fullName evidence="2">Uncharacterized protein</fullName>
    </submittedName>
</protein>
<reference evidence="3 5" key="3">
    <citation type="submission" date="2019-07" db="EMBL/GenBank/DDBJ databases">
        <title>Active sludge and wastewater microbial communities from Klosterneuburg, Austria.</title>
        <authorList>
            <person name="Wagner M."/>
        </authorList>
    </citation>
    <scope>NUCLEOTIDE SEQUENCE [LARGE SCALE GENOMIC DNA]</scope>
    <source>
        <strain evidence="3 5">Nm2</strain>
    </source>
</reference>
<sequence>MLLFRQCASMFFLITLLLLQPSPVLATTDAESSDSFPLQRFLDLEIEGISLSTLPEEVPVILEAAGYLQRRNSMFIKTFIKEAPLPGGRSSLYRIELEDTPQHRTITYLREEGGGRNKSSVEKNKPIPDNEAAWAKAIYELVCLNVPDKMNKARSCQPLQEQEIRFGEGGFLNISAHAGAQVNASGASTILGITYFKHKQSVNDKDL</sequence>
<gene>
    <name evidence="2" type="ORF">AAW31_09825</name>
    <name evidence="3" type="ORF">BCL69_104715</name>
</gene>
<reference evidence="2 4" key="2">
    <citation type="journal article" date="2016" name="Genome Announc.">
        <title>Genome Sequence of Nitrosomonas communis Strain Nm2, a Mesophilic Ammonia-Oxidizing Bacterium Isolated from Mediterranean Soil.</title>
        <authorList>
            <person name="Kozlowski J.A."/>
            <person name="Kits K.D."/>
            <person name="Stein L.Y."/>
        </authorList>
    </citation>
    <scope>NUCLEOTIDE SEQUENCE [LARGE SCALE GENOMIC DNA]</scope>
    <source>
        <strain evidence="2 4">Nm2</strain>
    </source>
</reference>
<evidence type="ECO:0000313" key="3">
    <source>
        <dbReference type="EMBL" id="TYP82004.1"/>
    </source>
</evidence>
<accession>A0A0F7KGT1</accession>
<proteinExistence type="predicted"/>
<dbReference type="EMBL" id="VNHT01000047">
    <property type="protein sequence ID" value="TYP82004.1"/>
    <property type="molecule type" value="Genomic_DNA"/>
</dbReference>